<evidence type="ECO:0000259" key="3">
    <source>
        <dbReference type="Pfam" id="PF12165"/>
    </source>
</evidence>
<accession>A0ABD1QN62</accession>
<evidence type="ECO:0000313" key="5">
    <source>
        <dbReference type="Proteomes" id="UP001604277"/>
    </source>
</evidence>
<dbReference type="InterPro" id="IPR045104">
    <property type="entry name" value="Alfin"/>
</dbReference>
<dbReference type="Pfam" id="PF12165">
    <property type="entry name" value="Alfin"/>
    <property type="match status" value="1"/>
</dbReference>
<organism evidence="4 5">
    <name type="scientific">Forsythia ovata</name>
    <dbReference type="NCBI Taxonomy" id="205694"/>
    <lineage>
        <taxon>Eukaryota</taxon>
        <taxon>Viridiplantae</taxon>
        <taxon>Streptophyta</taxon>
        <taxon>Embryophyta</taxon>
        <taxon>Tracheophyta</taxon>
        <taxon>Spermatophyta</taxon>
        <taxon>Magnoliopsida</taxon>
        <taxon>eudicotyledons</taxon>
        <taxon>Gunneridae</taxon>
        <taxon>Pentapetalae</taxon>
        <taxon>asterids</taxon>
        <taxon>lamiids</taxon>
        <taxon>Lamiales</taxon>
        <taxon>Oleaceae</taxon>
        <taxon>Forsythieae</taxon>
        <taxon>Forsythia</taxon>
    </lineage>
</organism>
<dbReference type="AlphaFoldDB" id="A0ABD1QN62"/>
<dbReference type="PANTHER" id="PTHR12321">
    <property type="entry name" value="CPG BINDING PROTEIN"/>
    <property type="match status" value="1"/>
</dbReference>
<comment type="similarity">
    <text evidence="1">Belongs to the Alfin family.</text>
</comment>
<keyword evidence="1" id="KW-0862">Zinc</keyword>
<keyword evidence="1" id="KW-0805">Transcription regulation</keyword>
<dbReference type="EMBL" id="JBFOLJ010000014">
    <property type="protein sequence ID" value="KAL2477662.1"/>
    <property type="molecule type" value="Genomic_DNA"/>
</dbReference>
<dbReference type="GO" id="GO:0006325">
    <property type="term" value="P:chromatin organization"/>
    <property type="evidence" value="ECO:0007669"/>
    <property type="project" value="UniProtKB-UniRule"/>
</dbReference>
<keyword evidence="1" id="KW-0156">Chromatin regulator</keyword>
<sequence>MKSRDDSTIHMIPTPKSVREIFREFKGRRAGIIKALTVDFDRFYEECDPEKYALCLFGLPNETWEVKEPLDKVPPEFPEPVLGINYVRDDAQEKEYWLSYLAVHSDAWLISATFYFASLCRFEKRARELLFESINDLPSVSEVVTEAILAKDPPPPAAAAPHDNRSTRRRVSILPIM</sequence>
<comment type="function">
    <text evidence="1">Histone-binding component that specifically recognizes H3 tails trimethylated on 'Lys-4' (H3K4me3), which mark transcription start sites of virtually all active genes.</text>
</comment>
<proteinExistence type="inferred from homology"/>
<keyword evidence="5" id="KW-1185">Reference proteome</keyword>
<evidence type="ECO:0000256" key="1">
    <source>
        <dbReference type="RuleBase" id="RU369089"/>
    </source>
</evidence>
<comment type="caution">
    <text evidence="4">The sequence shown here is derived from an EMBL/GenBank/DDBJ whole genome shotgun (WGS) entry which is preliminary data.</text>
</comment>
<evidence type="ECO:0000256" key="2">
    <source>
        <dbReference type="SAM" id="MobiDB-lite"/>
    </source>
</evidence>
<dbReference type="InterPro" id="IPR021998">
    <property type="entry name" value="Alfin_N"/>
</dbReference>
<keyword evidence="1" id="KW-0863">Zinc-finger</keyword>
<feature type="region of interest" description="Disordered" evidence="2">
    <location>
        <begin position="152"/>
        <end position="177"/>
    </location>
</feature>
<dbReference type="GO" id="GO:0008270">
    <property type="term" value="F:zinc ion binding"/>
    <property type="evidence" value="ECO:0007669"/>
    <property type="project" value="UniProtKB-KW"/>
</dbReference>
<dbReference type="PANTHER" id="PTHR12321:SF172">
    <property type="entry name" value="PHD FINGER PROTEIN ALFIN-LIKE 9"/>
    <property type="match status" value="1"/>
</dbReference>
<gene>
    <name evidence="4" type="ORF">Fot_46676</name>
</gene>
<protein>
    <recommendedName>
        <fullName evidence="1">PHD finger protein ALFIN-LIKE</fullName>
    </recommendedName>
</protein>
<keyword evidence="1" id="KW-0539">Nucleus</keyword>
<dbReference type="GO" id="GO:0005634">
    <property type="term" value="C:nucleus"/>
    <property type="evidence" value="ECO:0007669"/>
    <property type="project" value="UniProtKB-SubCell"/>
</dbReference>
<reference evidence="5" key="1">
    <citation type="submission" date="2024-07" db="EMBL/GenBank/DDBJ databases">
        <title>Two chromosome-level genome assemblies of Korean endemic species Abeliophyllum distichum and Forsythia ovata (Oleaceae).</title>
        <authorList>
            <person name="Jang H."/>
        </authorList>
    </citation>
    <scope>NUCLEOTIDE SEQUENCE [LARGE SCALE GENOMIC DNA]</scope>
</reference>
<feature type="domain" description="Alfin N-terminal" evidence="3">
    <location>
        <begin position="17"/>
        <end position="145"/>
    </location>
</feature>
<evidence type="ECO:0000313" key="4">
    <source>
        <dbReference type="EMBL" id="KAL2477662.1"/>
    </source>
</evidence>
<dbReference type="GO" id="GO:0042393">
    <property type="term" value="F:histone binding"/>
    <property type="evidence" value="ECO:0007669"/>
    <property type="project" value="UniProtKB-UniRule"/>
</dbReference>
<name>A0ABD1QN62_9LAMI</name>
<keyword evidence="1" id="KW-0479">Metal-binding</keyword>
<comment type="subcellular location">
    <subcellularLocation>
        <location evidence="1">Nucleus</location>
    </subcellularLocation>
</comment>
<comment type="domain">
    <text evidence="1">The PHD-type zinc finger mediates the binding to H3K4me3.</text>
</comment>
<dbReference type="Proteomes" id="UP001604277">
    <property type="component" value="Unassembled WGS sequence"/>
</dbReference>
<keyword evidence="1" id="KW-0804">Transcription</keyword>
<comment type="subunit">
    <text evidence="1">Interacts with H3K4me3 and to a lesser extent with H3K4me2.</text>
</comment>
<dbReference type="GO" id="GO:0006355">
    <property type="term" value="P:regulation of DNA-templated transcription"/>
    <property type="evidence" value="ECO:0007669"/>
    <property type="project" value="UniProtKB-UniRule"/>
</dbReference>